<evidence type="ECO:0000313" key="31">
    <source>
        <dbReference type="Proteomes" id="UP000046395"/>
    </source>
</evidence>
<dbReference type="AlphaFoldDB" id="A0A5S6QIQ6"/>
<evidence type="ECO:0000256" key="8">
    <source>
        <dbReference type="ARBA" id="ARBA00022827"/>
    </source>
</evidence>
<dbReference type="InterPro" id="IPR046373">
    <property type="entry name" value="Acyl-CoA_Oxase/DH_mid-dom_sf"/>
</dbReference>
<dbReference type="GO" id="GO:0050660">
    <property type="term" value="F:flavin adenine dinucleotide binding"/>
    <property type="evidence" value="ECO:0007669"/>
    <property type="project" value="InterPro"/>
</dbReference>
<dbReference type="Gene3D" id="2.40.110.10">
    <property type="entry name" value="Butyryl-CoA Dehydrogenase, subunit A, domain 2"/>
    <property type="match status" value="1"/>
</dbReference>
<dbReference type="CDD" id="cd01158">
    <property type="entry name" value="SCAD_SBCAD"/>
    <property type="match status" value="1"/>
</dbReference>
<evidence type="ECO:0000256" key="9">
    <source>
        <dbReference type="ARBA" id="ARBA00022832"/>
    </source>
</evidence>
<evidence type="ECO:0000256" key="4">
    <source>
        <dbReference type="ARBA" id="ARBA00009347"/>
    </source>
</evidence>
<keyword evidence="8 27" id="KW-0274">FAD</keyword>
<evidence type="ECO:0000256" key="6">
    <source>
        <dbReference type="ARBA" id="ARBA00022553"/>
    </source>
</evidence>
<comment type="subunit">
    <text evidence="5">Homotetramer.</text>
</comment>
<dbReference type="InterPro" id="IPR036250">
    <property type="entry name" value="AcylCo_DH-like_C"/>
</dbReference>
<protein>
    <recommendedName>
        <fullName evidence="17">Short/branched chain specific acyl-CoA dehydrogenase, mitochondrial</fullName>
        <ecNumber evidence="16">1.3.8.5</ecNumber>
    </recommendedName>
    <alternativeName>
        <fullName evidence="19">2-methyl branched chain acyl-CoA dehydrogenase</fullName>
    </alternativeName>
    <alternativeName>
        <fullName evidence="18">2-methylbutyryl-coenzyme A dehydrogenase</fullName>
    </alternativeName>
</protein>
<evidence type="ECO:0000256" key="21">
    <source>
        <dbReference type="ARBA" id="ARBA00048307"/>
    </source>
</evidence>
<evidence type="ECO:0000259" key="28">
    <source>
        <dbReference type="Pfam" id="PF00441"/>
    </source>
</evidence>
<dbReference type="InterPro" id="IPR037069">
    <property type="entry name" value="AcylCoA_DH/ox_N_sf"/>
</dbReference>
<dbReference type="InterPro" id="IPR006089">
    <property type="entry name" value="Acyl-CoA_DH_CS"/>
</dbReference>
<evidence type="ECO:0000256" key="16">
    <source>
        <dbReference type="ARBA" id="ARBA00039036"/>
    </source>
</evidence>
<evidence type="ECO:0000259" key="29">
    <source>
        <dbReference type="Pfam" id="PF02770"/>
    </source>
</evidence>
<dbReference type="SUPFAM" id="SSF56645">
    <property type="entry name" value="Acyl-CoA dehydrogenase NM domain-like"/>
    <property type="match status" value="1"/>
</dbReference>
<accession>A0A5S6QIQ6</accession>
<reference evidence="32" key="1">
    <citation type="submission" date="2019-12" db="UniProtKB">
        <authorList>
            <consortium name="WormBaseParasite"/>
        </authorList>
    </citation>
    <scope>IDENTIFICATION</scope>
</reference>
<evidence type="ECO:0000313" key="32">
    <source>
        <dbReference type="WBParaSite" id="TMUE_2000007044.1"/>
    </source>
</evidence>
<keyword evidence="12 27" id="KW-0560">Oxidoreductase</keyword>
<dbReference type="Pfam" id="PF02770">
    <property type="entry name" value="Acyl-CoA_dh_M"/>
    <property type="match status" value="1"/>
</dbReference>
<keyword evidence="9" id="KW-0276">Fatty acid metabolism</keyword>
<evidence type="ECO:0000256" key="5">
    <source>
        <dbReference type="ARBA" id="ARBA00011881"/>
    </source>
</evidence>
<dbReference type="Pfam" id="PF00441">
    <property type="entry name" value="Acyl-CoA_dh_1"/>
    <property type="match status" value="1"/>
</dbReference>
<evidence type="ECO:0000256" key="17">
    <source>
        <dbReference type="ARBA" id="ARBA00039850"/>
    </source>
</evidence>
<keyword evidence="31" id="KW-1185">Reference proteome</keyword>
<dbReference type="WBParaSite" id="TMUE_2000007044.1">
    <property type="protein sequence ID" value="TMUE_2000007044.1"/>
    <property type="gene ID" value="WBGene00294867"/>
</dbReference>
<keyword evidence="11" id="KW-0007">Acetylation</keyword>
<keyword evidence="7 27" id="KW-0285">Flavoprotein</keyword>
<organism evidence="31 32">
    <name type="scientific">Trichuris muris</name>
    <name type="common">Mouse whipworm</name>
    <dbReference type="NCBI Taxonomy" id="70415"/>
    <lineage>
        <taxon>Eukaryota</taxon>
        <taxon>Metazoa</taxon>
        <taxon>Ecdysozoa</taxon>
        <taxon>Nematoda</taxon>
        <taxon>Enoplea</taxon>
        <taxon>Dorylaimia</taxon>
        <taxon>Trichinellida</taxon>
        <taxon>Trichuridae</taxon>
        <taxon>Trichuris</taxon>
    </lineage>
</organism>
<dbReference type="FunFam" id="2.40.110.10:FF:000001">
    <property type="entry name" value="Acyl-CoA dehydrogenase, mitochondrial"/>
    <property type="match status" value="1"/>
</dbReference>
<evidence type="ECO:0000256" key="22">
    <source>
        <dbReference type="ARBA" id="ARBA00048592"/>
    </source>
</evidence>
<evidence type="ECO:0000256" key="27">
    <source>
        <dbReference type="RuleBase" id="RU362125"/>
    </source>
</evidence>
<evidence type="ECO:0000256" key="13">
    <source>
        <dbReference type="ARBA" id="ARBA00023098"/>
    </source>
</evidence>
<feature type="domain" description="Acyl-CoA oxidase/dehydrogenase middle" evidence="29">
    <location>
        <begin position="152"/>
        <end position="247"/>
    </location>
</feature>
<dbReference type="PROSITE" id="PS00073">
    <property type="entry name" value="ACYL_COA_DH_2"/>
    <property type="match status" value="1"/>
</dbReference>
<evidence type="ECO:0000259" key="30">
    <source>
        <dbReference type="Pfam" id="PF02771"/>
    </source>
</evidence>
<evidence type="ECO:0000256" key="24">
    <source>
        <dbReference type="ARBA" id="ARBA00049192"/>
    </source>
</evidence>
<comment type="catalytic activity">
    <reaction evidence="21">
        <text>valproyl-CoA + oxidized [electron-transfer flavoprotein] + H(+) = (2E)-2-propylpent-2-enoyl-CoA + reduced [electron-transfer flavoprotein]</text>
        <dbReference type="Rhea" id="RHEA:65344"/>
        <dbReference type="Rhea" id="RHEA-COMP:10685"/>
        <dbReference type="Rhea" id="RHEA-COMP:10686"/>
        <dbReference type="ChEBI" id="CHEBI:15378"/>
        <dbReference type="ChEBI" id="CHEBI:57692"/>
        <dbReference type="ChEBI" id="CHEBI:58307"/>
        <dbReference type="ChEBI" id="CHEBI:156457"/>
        <dbReference type="ChEBI" id="CHEBI:156458"/>
    </reaction>
    <physiologicalReaction direction="left-to-right" evidence="21">
        <dbReference type="Rhea" id="RHEA:65345"/>
    </physiologicalReaction>
</comment>
<keyword evidence="13" id="KW-0443">Lipid metabolism</keyword>
<comment type="catalytic activity">
    <reaction evidence="20">
        <text>2-methylbutanoyl-CoA + oxidized [electron-transfer flavoprotein] + H(+) = (2E)-2-methylbut-2-enoyl-CoA + reduced [electron-transfer flavoprotein]</text>
        <dbReference type="Rhea" id="RHEA:43780"/>
        <dbReference type="Rhea" id="RHEA-COMP:10685"/>
        <dbReference type="Rhea" id="RHEA-COMP:10686"/>
        <dbReference type="ChEBI" id="CHEBI:15378"/>
        <dbReference type="ChEBI" id="CHEBI:57336"/>
        <dbReference type="ChEBI" id="CHEBI:57337"/>
        <dbReference type="ChEBI" id="CHEBI:57692"/>
        <dbReference type="ChEBI" id="CHEBI:58307"/>
        <dbReference type="EC" id="1.3.8.5"/>
    </reaction>
    <physiologicalReaction direction="left-to-right" evidence="20">
        <dbReference type="Rhea" id="RHEA:43781"/>
    </physiologicalReaction>
</comment>
<comment type="pathway">
    <text evidence="15">Amino-acid degradation; L-isoleucine degradation.</text>
</comment>
<evidence type="ECO:0000256" key="18">
    <source>
        <dbReference type="ARBA" id="ARBA00041537"/>
    </source>
</evidence>
<dbReference type="SUPFAM" id="SSF47203">
    <property type="entry name" value="Acyl-CoA dehydrogenase C-terminal domain-like"/>
    <property type="match status" value="1"/>
</dbReference>
<sequence>MWRRLRLPRKTYSTICSAVSKNVMTKSLHTLALTQLSTDEEIMKSSSAKFAKEMVEPLVARMDKESCLDPAVLRGLFRNGFMGIEIPSEYGGSEAPFFCVVQVVEELAKVDASTAIVCDVQNTLINPLLLAYGKEEQKKLYLPALSKDLIGAFCLSESASGSDAFAMKTTAKRSGGDYIIKGEKLWITNAEHAGIFLVFANVDPSKGYKGITCFIVDRQLTGVSVAKNEDKLGIRASSTCPVHFDEVRVPARCILGEVGQGYKYAMEALNEGRIGIAAQMIGISQGCVDRTIPYLKERKQFGQRLFDFQGMQHQLADACTKIEAARLLTYNAARLNEAGLPFVKEAAMAKLYSSQVAGETTSRCVEWMGGNGFTKEYPVEKYYRDCKIGAIYEGTSNIQMNTIAKQISKEYE</sequence>
<feature type="domain" description="Acyl-CoA dehydrogenase/oxidase C-terminal" evidence="28">
    <location>
        <begin position="259"/>
        <end position="407"/>
    </location>
</feature>
<evidence type="ECO:0000256" key="15">
    <source>
        <dbReference type="ARBA" id="ARBA00037895"/>
    </source>
</evidence>
<dbReference type="GO" id="GO:0005759">
    <property type="term" value="C:mitochondrial matrix"/>
    <property type="evidence" value="ECO:0007669"/>
    <property type="project" value="UniProtKB-SubCell"/>
</dbReference>
<proteinExistence type="inferred from homology"/>
<evidence type="ECO:0000256" key="23">
    <source>
        <dbReference type="ARBA" id="ARBA00049096"/>
    </source>
</evidence>
<evidence type="ECO:0000256" key="20">
    <source>
        <dbReference type="ARBA" id="ARBA00048235"/>
    </source>
</evidence>
<comment type="similarity">
    <text evidence="4 27">Belongs to the acyl-CoA dehydrogenase family.</text>
</comment>
<comment type="cofactor">
    <cofactor evidence="1 27">
        <name>FAD</name>
        <dbReference type="ChEBI" id="CHEBI:57692"/>
    </cofactor>
</comment>
<comment type="catalytic activity">
    <reaction evidence="26">
        <text>2-methylpropanoyl-CoA + oxidized [electron-transfer flavoprotein] + H(+) = 2-methylpropenoyl-CoA + reduced [electron-transfer flavoprotein]</text>
        <dbReference type="Rhea" id="RHEA:44180"/>
        <dbReference type="Rhea" id="RHEA-COMP:10685"/>
        <dbReference type="Rhea" id="RHEA-COMP:10686"/>
        <dbReference type="ChEBI" id="CHEBI:15378"/>
        <dbReference type="ChEBI" id="CHEBI:57338"/>
        <dbReference type="ChEBI" id="CHEBI:57692"/>
        <dbReference type="ChEBI" id="CHEBI:58307"/>
        <dbReference type="ChEBI" id="CHEBI:62500"/>
    </reaction>
    <physiologicalReaction direction="left-to-right" evidence="26">
        <dbReference type="Rhea" id="RHEA:44181"/>
    </physiologicalReaction>
</comment>
<keyword evidence="10" id="KW-0809">Transit peptide</keyword>
<dbReference type="FunFam" id="1.10.540.10:FF:000012">
    <property type="entry name" value="Acyl-CoA dehydrogenase short/branched chain"/>
    <property type="match status" value="1"/>
</dbReference>
<dbReference type="InterPro" id="IPR009100">
    <property type="entry name" value="AcylCoA_DH/oxidase_NM_dom_sf"/>
</dbReference>
<evidence type="ECO:0000256" key="1">
    <source>
        <dbReference type="ARBA" id="ARBA00001974"/>
    </source>
</evidence>
<evidence type="ECO:0000256" key="14">
    <source>
        <dbReference type="ARBA" id="ARBA00023128"/>
    </source>
</evidence>
<dbReference type="PIRSF" id="PIRSF016578">
    <property type="entry name" value="HsaA"/>
    <property type="match status" value="1"/>
</dbReference>
<comment type="catalytic activity">
    <reaction evidence="25">
        <text>(2S)-2-methylbutanoyl-CoA + oxidized [electron-transfer flavoprotein] + H(+) = (2E)-2-methylbut-2-enoyl-CoA + reduced [electron-transfer flavoprotein]</text>
        <dbReference type="Rhea" id="RHEA:48256"/>
        <dbReference type="Rhea" id="RHEA-COMP:10685"/>
        <dbReference type="Rhea" id="RHEA-COMP:10686"/>
        <dbReference type="ChEBI" id="CHEBI:15378"/>
        <dbReference type="ChEBI" id="CHEBI:57337"/>
        <dbReference type="ChEBI" id="CHEBI:57692"/>
        <dbReference type="ChEBI" id="CHEBI:58307"/>
        <dbReference type="ChEBI" id="CHEBI:88166"/>
    </reaction>
    <physiologicalReaction direction="left-to-right" evidence="25">
        <dbReference type="Rhea" id="RHEA:48257"/>
    </physiologicalReaction>
</comment>
<evidence type="ECO:0000256" key="3">
    <source>
        <dbReference type="ARBA" id="ARBA00005198"/>
    </source>
</evidence>
<dbReference type="Proteomes" id="UP000046395">
    <property type="component" value="Unassembled WGS sequence"/>
</dbReference>
<dbReference type="Gene3D" id="1.20.140.10">
    <property type="entry name" value="Butyryl-CoA Dehydrogenase, subunit A, domain 3"/>
    <property type="match status" value="1"/>
</dbReference>
<name>A0A5S6QIQ6_TRIMR</name>
<dbReference type="GO" id="GO:0003853">
    <property type="term" value="F:short-chain 2-methyl fatty acyl-CoA dehydrogenase activity"/>
    <property type="evidence" value="ECO:0007669"/>
    <property type="project" value="UniProtKB-EC"/>
</dbReference>
<evidence type="ECO:0000256" key="2">
    <source>
        <dbReference type="ARBA" id="ARBA00004305"/>
    </source>
</evidence>
<dbReference type="GO" id="GO:0046395">
    <property type="term" value="P:carboxylic acid catabolic process"/>
    <property type="evidence" value="ECO:0007669"/>
    <property type="project" value="UniProtKB-ARBA"/>
</dbReference>
<evidence type="ECO:0000256" key="19">
    <source>
        <dbReference type="ARBA" id="ARBA00042821"/>
    </source>
</evidence>
<dbReference type="PANTHER" id="PTHR43884">
    <property type="entry name" value="ACYL-COA DEHYDROGENASE"/>
    <property type="match status" value="1"/>
</dbReference>
<evidence type="ECO:0000256" key="12">
    <source>
        <dbReference type="ARBA" id="ARBA00023002"/>
    </source>
</evidence>
<dbReference type="GO" id="GO:0006631">
    <property type="term" value="P:fatty acid metabolic process"/>
    <property type="evidence" value="ECO:0007669"/>
    <property type="project" value="UniProtKB-KW"/>
</dbReference>
<dbReference type="InterPro" id="IPR013786">
    <property type="entry name" value="AcylCoA_DH/ox_N"/>
</dbReference>
<comment type="subcellular location">
    <subcellularLocation>
        <location evidence="2">Mitochondrion matrix</location>
    </subcellularLocation>
</comment>
<keyword evidence="14" id="KW-0496">Mitochondrion</keyword>
<evidence type="ECO:0000256" key="7">
    <source>
        <dbReference type="ARBA" id="ARBA00022630"/>
    </source>
</evidence>
<feature type="domain" description="Acyl-CoA dehydrogenase/oxidase N-terminal" evidence="30">
    <location>
        <begin position="38"/>
        <end position="146"/>
    </location>
</feature>
<dbReference type="PROSITE" id="PS00072">
    <property type="entry name" value="ACYL_COA_DH_1"/>
    <property type="match status" value="1"/>
</dbReference>
<dbReference type="PANTHER" id="PTHR43884:SF1">
    <property type="entry name" value="SHORT_BRANCHED CHAIN SPECIFIC ACYL-COA DEHYDROGENASE, MITOCHONDRIAL"/>
    <property type="match status" value="1"/>
</dbReference>
<dbReference type="STRING" id="70415.A0A5S6QIQ6"/>
<dbReference type="InterPro" id="IPR009075">
    <property type="entry name" value="AcylCo_DH/oxidase_C"/>
</dbReference>
<evidence type="ECO:0000256" key="26">
    <source>
        <dbReference type="ARBA" id="ARBA00051903"/>
    </source>
</evidence>
<comment type="catalytic activity">
    <reaction evidence="24">
        <text>hexanoyl-CoA + oxidized [electron-transfer flavoprotein] + H(+) = (2E)-hexenoyl-CoA + reduced [electron-transfer flavoprotein]</text>
        <dbReference type="Rhea" id="RHEA:43464"/>
        <dbReference type="Rhea" id="RHEA-COMP:10685"/>
        <dbReference type="Rhea" id="RHEA-COMP:10686"/>
        <dbReference type="ChEBI" id="CHEBI:15378"/>
        <dbReference type="ChEBI" id="CHEBI:57692"/>
        <dbReference type="ChEBI" id="CHEBI:58307"/>
        <dbReference type="ChEBI" id="CHEBI:62077"/>
        <dbReference type="ChEBI" id="CHEBI:62620"/>
    </reaction>
    <physiologicalReaction direction="left-to-right" evidence="24">
        <dbReference type="Rhea" id="RHEA:43465"/>
    </physiologicalReaction>
</comment>
<dbReference type="Pfam" id="PF02771">
    <property type="entry name" value="Acyl-CoA_dh_N"/>
    <property type="match status" value="1"/>
</dbReference>
<evidence type="ECO:0000256" key="25">
    <source>
        <dbReference type="ARBA" id="ARBA00049552"/>
    </source>
</evidence>
<keyword evidence="6" id="KW-0597">Phosphoprotein</keyword>
<evidence type="ECO:0000256" key="10">
    <source>
        <dbReference type="ARBA" id="ARBA00022946"/>
    </source>
</evidence>
<evidence type="ECO:0000256" key="11">
    <source>
        <dbReference type="ARBA" id="ARBA00022990"/>
    </source>
</evidence>
<comment type="catalytic activity">
    <reaction evidence="22">
        <text>(2R)-2-methylbutanoyl-CoA + oxidized [electron-transfer flavoprotein] + H(+) = ethylacryloyl-CoA + reduced [electron-transfer flavoprotein]</text>
        <dbReference type="Rhea" id="RHEA:65296"/>
        <dbReference type="Rhea" id="RHEA-COMP:10685"/>
        <dbReference type="Rhea" id="RHEA-COMP:10686"/>
        <dbReference type="ChEBI" id="CHEBI:15378"/>
        <dbReference type="ChEBI" id="CHEBI:57692"/>
        <dbReference type="ChEBI" id="CHEBI:58307"/>
        <dbReference type="ChEBI" id="CHEBI:156439"/>
        <dbReference type="ChEBI" id="CHEBI:156440"/>
    </reaction>
    <physiologicalReaction direction="left-to-right" evidence="22">
        <dbReference type="Rhea" id="RHEA:65297"/>
    </physiologicalReaction>
</comment>
<comment type="pathway">
    <text evidence="3">Lipid metabolism; mitochondrial fatty acid beta-oxidation.</text>
</comment>
<comment type="catalytic activity">
    <reaction evidence="23">
        <text>butanoyl-CoA + oxidized [electron-transfer flavoprotein] + H(+) = (2E)-butenoyl-CoA + reduced [electron-transfer flavoprotein]</text>
        <dbReference type="Rhea" id="RHEA:24004"/>
        <dbReference type="Rhea" id="RHEA-COMP:10685"/>
        <dbReference type="Rhea" id="RHEA-COMP:10686"/>
        <dbReference type="ChEBI" id="CHEBI:15378"/>
        <dbReference type="ChEBI" id="CHEBI:57332"/>
        <dbReference type="ChEBI" id="CHEBI:57371"/>
        <dbReference type="ChEBI" id="CHEBI:57692"/>
        <dbReference type="ChEBI" id="CHEBI:58307"/>
    </reaction>
    <physiologicalReaction direction="left-to-right" evidence="23">
        <dbReference type="Rhea" id="RHEA:24005"/>
    </physiologicalReaction>
</comment>
<dbReference type="EC" id="1.3.8.5" evidence="16"/>
<dbReference type="InterPro" id="IPR006091">
    <property type="entry name" value="Acyl-CoA_Oxase/DH_mid-dom"/>
</dbReference>
<dbReference type="Gene3D" id="1.10.540.10">
    <property type="entry name" value="Acyl-CoA dehydrogenase/oxidase, N-terminal domain"/>
    <property type="match status" value="1"/>
</dbReference>
<dbReference type="FunFam" id="1.20.140.10:FF:000002">
    <property type="entry name" value="Acyl-CoA dehydrogenase short/branched chain"/>
    <property type="match status" value="1"/>
</dbReference>